<protein>
    <submittedName>
        <fullName evidence="1">Formamidase/acetamidase</fullName>
    </submittedName>
</protein>
<dbReference type="OrthoDB" id="42832at2157"/>
<sequence length="74" mass="8288">MAIYTIHAVTHSKWDNSLSPLLTVKDGDVVEVRETSNGQVTPSSTAQDLVKLDFSRIHPLTEPIVVILHRYSIF</sequence>
<keyword evidence="2" id="KW-1185">Reference proteome</keyword>
<proteinExistence type="predicted"/>
<dbReference type="KEGG" id="vdi:Vdis_1684"/>
<dbReference type="Proteomes" id="UP000006681">
    <property type="component" value="Chromosome"/>
</dbReference>
<evidence type="ECO:0000313" key="2">
    <source>
        <dbReference type="Proteomes" id="UP000006681"/>
    </source>
</evidence>
<organism evidence="1 2">
    <name type="scientific">Vulcanisaeta distributa (strain DSM 14429 / JCM 11212 / NBRC 100878 / IC-017)</name>
    <dbReference type="NCBI Taxonomy" id="572478"/>
    <lineage>
        <taxon>Archaea</taxon>
        <taxon>Thermoproteota</taxon>
        <taxon>Thermoprotei</taxon>
        <taxon>Thermoproteales</taxon>
        <taxon>Thermoproteaceae</taxon>
        <taxon>Vulcanisaeta</taxon>
    </lineage>
</organism>
<dbReference type="STRING" id="572478.Vdis_1684"/>
<dbReference type="EMBL" id="CP002100">
    <property type="protein sequence ID" value="ADN51058.1"/>
    <property type="molecule type" value="Genomic_DNA"/>
</dbReference>
<evidence type="ECO:0000313" key="1">
    <source>
        <dbReference type="EMBL" id="ADN51058.1"/>
    </source>
</evidence>
<dbReference type="SUPFAM" id="SSF141130">
    <property type="entry name" value="Acetamidase/Formamidase-like"/>
    <property type="match status" value="1"/>
</dbReference>
<gene>
    <name evidence="1" type="ordered locus">Vdis_1684</name>
</gene>
<dbReference type="AlphaFoldDB" id="E1QU64"/>
<reference evidence="1 2" key="1">
    <citation type="journal article" date="2010" name="Stand. Genomic Sci.">
        <title>Complete genome sequence of Vulcanisaeta distributa type strain (IC-017).</title>
        <authorList>
            <person name="Mavromatis K."/>
            <person name="Sikorski J."/>
            <person name="Pabst E."/>
            <person name="Teshima H."/>
            <person name="Lapidus A."/>
            <person name="Lucas S."/>
            <person name="Nolan M."/>
            <person name="Glavina Del Rio T."/>
            <person name="Cheng J.F."/>
            <person name="Bruce D."/>
            <person name="Goodwin L."/>
            <person name="Pitluck S."/>
            <person name="Liolios K."/>
            <person name="Ivanova N."/>
            <person name="Mikhailova N."/>
            <person name="Pati A."/>
            <person name="Chen A."/>
            <person name="Palaniappan K."/>
            <person name="Land M."/>
            <person name="Hauser L."/>
            <person name="Chang Y.J."/>
            <person name="Jeffries C.D."/>
            <person name="Rohde M."/>
            <person name="Spring S."/>
            <person name="Goker M."/>
            <person name="Wirth R."/>
            <person name="Woyke T."/>
            <person name="Bristow J."/>
            <person name="Eisen J.A."/>
            <person name="Markowitz V."/>
            <person name="Hugenholtz P."/>
            <person name="Klenk H.P."/>
            <person name="Kyrpides N.C."/>
        </authorList>
    </citation>
    <scope>NUCLEOTIDE SEQUENCE [LARGE SCALE GENOMIC DNA]</scope>
    <source>
        <strain evidence="2">DSM 14429 / JCM 11212 / NBRC 100878 / IC-017</strain>
    </source>
</reference>
<dbReference type="HOGENOM" id="CLU_2679142_0_0_2"/>
<accession>E1QU64</accession>
<dbReference type="Pfam" id="PF03069">
    <property type="entry name" value="FmdA_AmdA"/>
    <property type="match status" value="1"/>
</dbReference>
<dbReference type="GO" id="GO:0016811">
    <property type="term" value="F:hydrolase activity, acting on carbon-nitrogen (but not peptide) bonds, in linear amides"/>
    <property type="evidence" value="ECO:0007669"/>
    <property type="project" value="InterPro"/>
</dbReference>
<dbReference type="InterPro" id="IPR004304">
    <property type="entry name" value="FmdA_AmdA"/>
</dbReference>
<dbReference type="Gene3D" id="2.60.120.580">
    <property type="entry name" value="Acetamidase/Formamidase-like domains"/>
    <property type="match status" value="1"/>
</dbReference>
<name>E1QU64_VULDI</name>
<reference evidence="2" key="2">
    <citation type="journal article" date="2010" name="Stand. Genomic Sci.">
        <title>Complete genome sequence of Vulcanisaeta distributa type strain (IC-017T).</title>
        <authorList>
            <person name="Mavromatis K."/>
            <person name="Sikorski J."/>
            <person name="Pabst E."/>
            <person name="Teshima H."/>
            <person name="Lapidus A."/>
            <person name="Lucas S."/>
            <person name="Nolan M."/>
            <person name="Glavina Del Rio T."/>
            <person name="Cheng J."/>
            <person name="Bruce D."/>
            <person name="Goodwin L."/>
            <person name="Pitluck S."/>
            <person name="Liolios K."/>
            <person name="Ivanova N."/>
            <person name="Mikhailova N."/>
            <person name="Pati A."/>
            <person name="Chen A."/>
            <person name="Palaniappan K."/>
            <person name="Land M."/>
            <person name="Hauser L."/>
            <person name="Chang Y."/>
            <person name="Jeffries C."/>
            <person name="Rohde M."/>
            <person name="Spring S."/>
            <person name="Goker M."/>
            <person name="Wirth R."/>
            <person name="Woyke T."/>
            <person name="Bristow J."/>
            <person name="Eisen J."/>
            <person name="Markowitz V."/>
            <person name="Hugenholtz P."/>
            <person name="Klenk H."/>
            <person name="Kyrpides N."/>
        </authorList>
    </citation>
    <scope>NUCLEOTIDE SEQUENCE [LARGE SCALE GENOMIC DNA]</scope>
    <source>
        <strain evidence="2">DSM 14429 / JCM 11212 / NBRC 100878 / IC-017</strain>
    </source>
</reference>
<dbReference type="eggNOG" id="arCOG01004">
    <property type="taxonomic scope" value="Archaea"/>
</dbReference>